<sequence>MLTEQEQQYFDDIVTNIKLKFNIIIPILAYDHGKVEGYENALGIAYADENKKVYQITVDEFFIHECYCDHRWSQGIRGANSWPKLEPESLEGLICHEIAHMKYLRHGRWHKRETERLFNVISNEHSQSA</sequence>
<dbReference type="STRING" id="341036.SAMN05660649_04235"/>
<dbReference type="EMBL" id="FOOX01000020">
    <property type="protein sequence ID" value="SFH20633.1"/>
    <property type="molecule type" value="Genomic_DNA"/>
</dbReference>
<dbReference type="OrthoDB" id="9916757at2"/>
<evidence type="ECO:0000313" key="1">
    <source>
        <dbReference type="EMBL" id="SFH20633.1"/>
    </source>
</evidence>
<proteinExistence type="predicted"/>
<dbReference type="RefSeq" id="WP_092474113.1">
    <property type="nucleotide sequence ID" value="NZ_FOOX01000020.1"/>
</dbReference>
<dbReference type="Proteomes" id="UP000199337">
    <property type="component" value="Unassembled WGS sequence"/>
</dbReference>
<keyword evidence="2" id="KW-1185">Reference proteome</keyword>
<accession>A0A1I2Y4M7</accession>
<name>A0A1I2Y4M7_9FIRM</name>
<dbReference type="AlphaFoldDB" id="A0A1I2Y4M7"/>
<gene>
    <name evidence="1" type="ORF">SAMN05660649_04235</name>
</gene>
<organism evidence="1 2">
    <name type="scientific">Desulfotruncus arcticus DSM 17038</name>
    <dbReference type="NCBI Taxonomy" id="1121424"/>
    <lineage>
        <taxon>Bacteria</taxon>
        <taxon>Bacillati</taxon>
        <taxon>Bacillota</taxon>
        <taxon>Clostridia</taxon>
        <taxon>Eubacteriales</taxon>
        <taxon>Desulfallaceae</taxon>
        <taxon>Desulfotruncus</taxon>
    </lineage>
</organism>
<evidence type="ECO:0000313" key="2">
    <source>
        <dbReference type="Proteomes" id="UP000199337"/>
    </source>
</evidence>
<evidence type="ECO:0008006" key="3">
    <source>
        <dbReference type="Google" id="ProtNLM"/>
    </source>
</evidence>
<protein>
    <recommendedName>
        <fullName evidence="3">WLM domain-containing protein</fullName>
    </recommendedName>
</protein>
<reference evidence="2" key="1">
    <citation type="submission" date="2016-10" db="EMBL/GenBank/DDBJ databases">
        <authorList>
            <person name="Varghese N."/>
            <person name="Submissions S."/>
        </authorList>
    </citation>
    <scope>NUCLEOTIDE SEQUENCE [LARGE SCALE GENOMIC DNA]</scope>
    <source>
        <strain evidence="2">DSM 17038</strain>
    </source>
</reference>